<evidence type="ECO:0000256" key="6">
    <source>
        <dbReference type="ARBA" id="ARBA00023163"/>
    </source>
</evidence>
<evidence type="ECO:0000256" key="9">
    <source>
        <dbReference type="RuleBase" id="RU364151"/>
    </source>
</evidence>
<keyword evidence="5 9" id="KW-0010">Activator</keyword>
<dbReference type="EMBL" id="KZ859007">
    <property type="protein sequence ID" value="RDW25263.1"/>
    <property type="molecule type" value="Genomic_DNA"/>
</dbReference>
<evidence type="ECO:0000256" key="3">
    <source>
        <dbReference type="ARBA" id="ARBA00019615"/>
    </source>
</evidence>
<feature type="compositionally biased region" description="Gly residues" evidence="10">
    <location>
        <begin position="122"/>
        <end position="133"/>
    </location>
</feature>
<sequence>MPNYYLADDTKYTRPSTSAMSNLTELCGLKGLADSMARFDPVTGEKNKLRKSYKNQLLDLTGKFDIPSQPSLVRIIRDPVLAETGGKSLSVFDRDLLSRGLDFDATPSTGIPGFNPAMLGMPGPGKPGIGPQVGGNRLLSVRRSYNTESARESSNNEETPMARRKRKGDDDTDGERRRKRK</sequence>
<evidence type="ECO:0000256" key="1">
    <source>
        <dbReference type="ARBA" id="ARBA00004123"/>
    </source>
</evidence>
<keyword evidence="6 9" id="KW-0804">Transcription</keyword>
<evidence type="ECO:0000313" key="11">
    <source>
        <dbReference type="EMBL" id="RDW25263.1"/>
    </source>
</evidence>
<accession>A0A371C4N6</accession>
<name>A0A371C4N6_YARLL</name>
<evidence type="ECO:0000256" key="7">
    <source>
        <dbReference type="ARBA" id="ARBA00023242"/>
    </source>
</evidence>
<comment type="similarity">
    <text evidence="2 9">Belongs to the Mediator complex subunit 19 family.</text>
</comment>
<organism evidence="11 12">
    <name type="scientific">Yarrowia lipolytica</name>
    <name type="common">Candida lipolytica</name>
    <dbReference type="NCBI Taxonomy" id="4952"/>
    <lineage>
        <taxon>Eukaryota</taxon>
        <taxon>Fungi</taxon>
        <taxon>Dikarya</taxon>
        <taxon>Ascomycota</taxon>
        <taxon>Saccharomycotina</taxon>
        <taxon>Dipodascomycetes</taxon>
        <taxon>Dipodascales</taxon>
        <taxon>Dipodascales incertae sedis</taxon>
        <taxon>Yarrowia</taxon>
    </lineage>
</organism>
<dbReference type="GO" id="GO:0070847">
    <property type="term" value="C:core mediator complex"/>
    <property type="evidence" value="ECO:0007669"/>
    <property type="project" value="TreeGrafter"/>
</dbReference>
<dbReference type="Proteomes" id="UP000256601">
    <property type="component" value="Unassembled WGS sequence"/>
</dbReference>
<evidence type="ECO:0000256" key="8">
    <source>
        <dbReference type="ARBA" id="ARBA00032018"/>
    </source>
</evidence>
<dbReference type="GO" id="GO:0006357">
    <property type="term" value="P:regulation of transcription by RNA polymerase II"/>
    <property type="evidence" value="ECO:0007669"/>
    <property type="project" value="InterPro"/>
</dbReference>
<dbReference type="GO" id="GO:0003712">
    <property type="term" value="F:transcription coregulator activity"/>
    <property type="evidence" value="ECO:0007669"/>
    <property type="project" value="InterPro"/>
</dbReference>
<keyword evidence="4 9" id="KW-0805">Transcription regulation</keyword>
<dbReference type="InterPro" id="IPR013942">
    <property type="entry name" value="Mediator_Med19_fun"/>
</dbReference>
<feature type="region of interest" description="Disordered" evidence="10">
    <location>
        <begin position="120"/>
        <end position="181"/>
    </location>
</feature>
<evidence type="ECO:0000256" key="10">
    <source>
        <dbReference type="SAM" id="MobiDB-lite"/>
    </source>
</evidence>
<gene>
    <name evidence="9" type="primary">MED19</name>
    <name evidence="11" type="ORF">B0I71DRAFT_132928</name>
</gene>
<dbReference type="OrthoDB" id="2160599at2759"/>
<feature type="compositionally biased region" description="Polar residues" evidence="10">
    <location>
        <begin position="143"/>
        <end position="158"/>
    </location>
</feature>
<reference evidence="11 12" key="1">
    <citation type="submission" date="2018-07" db="EMBL/GenBank/DDBJ databases">
        <title>Draft Genome Assemblies for Five Robust Yarrowia lipolytica Strains Exhibiting High Lipid Production and Pentose Sugar Utilization and Sugar Alcohol Secretion from Undetoxified Lignocellulosic Biomass Hydrolysates.</title>
        <authorList>
            <consortium name="DOE Joint Genome Institute"/>
            <person name="Walker C."/>
            <person name="Ryu S."/>
            <person name="Na H."/>
            <person name="Zane M."/>
            <person name="LaButti K."/>
            <person name="Lipzen A."/>
            <person name="Haridas S."/>
            <person name="Barry K."/>
            <person name="Grigoriev I.V."/>
            <person name="Quarterman J."/>
            <person name="Slininger P."/>
            <person name="Dien B."/>
            <person name="Trinh C.T."/>
        </authorList>
    </citation>
    <scope>NUCLEOTIDE SEQUENCE [LARGE SCALE GENOMIC DNA]</scope>
    <source>
        <strain evidence="11 12">YB392</strain>
    </source>
</reference>
<comment type="subcellular location">
    <subcellularLocation>
        <location evidence="1 9">Nucleus</location>
    </subcellularLocation>
</comment>
<dbReference type="Pfam" id="PF08633">
    <property type="entry name" value="Rox3"/>
    <property type="match status" value="1"/>
</dbReference>
<dbReference type="VEuPathDB" id="FungiDB:YALI0_E10351g"/>
<evidence type="ECO:0000256" key="5">
    <source>
        <dbReference type="ARBA" id="ARBA00023159"/>
    </source>
</evidence>
<proteinExistence type="inferred from homology"/>
<dbReference type="VEuPathDB" id="FungiDB:YALI1_E13034g"/>
<protein>
    <recommendedName>
        <fullName evidence="3 9">Mediator of RNA polymerase II transcription subunit 19</fullName>
    </recommendedName>
    <alternativeName>
        <fullName evidence="8 9">Mediator complex subunit 19</fullName>
    </alternativeName>
</protein>
<evidence type="ECO:0000256" key="4">
    <source>
        <dbReference type="ARBA" id="ARBA00023015"/>
    </source>
</evidence>
<keyword evidence="7 9" id="KW-0539">Nucleus</keyword>
<evidence type="ECO:0000256" key="2">
    <source>
        <dbReference type="ARBA" id="ARBA00009259"/>
    </source>
</evidence>
<dbReference type="PANTHER" id="PTHR28270:SF1">
    <property type="entry name" value="MEDIATOR OF RNA POLYMERASE II TRANSCRIPTION SUBUNIT 19"/>
    <property type="match status" value="1"/>
</dbReference>
<dbReference type="AlphaFoldDB" id="A0A371C4N6"/>
<dbReference type="PANTHER" id="PTHR28270">
    <property type="entry name" value="MEDIATOR OF RNA POLYMERASE II TRANSCRIPTION SUBUNIT 19"/>
    <property type="match status" value="1"/>
</dbReference>
<dbReference type="OMA" id="PNYYLAD"/>
<evidence type="ECO:0000313" key="12">
    <source>
        <dbReference type="Proteomes" id="UP000256601"/>
    </source>
</evidence>
<comment type="function">
    <text evidence="9">Component of the Mediator complex, a coactivator involved in the regulated transcription of nearly all RNA polymerase II-dependent genes. Mediator functions as a bridge to convey information from gene-specific regulatory proteins to the basal RNA polymerase II transcription machinery. Mediator is recruited to promoters by direct interactions with regulatory proteins and serves as a scaffold for the assembly of a functional preinitiation complex with RNA polymerase II and the general transcription factors.</text>
</comment>
<dbReference type="GO" id="GO:0016592">
    <property type="term" value="C:mediator complex"/>
    <property type="evidence" value="ECO:0007669"/>
    <property type="project" value="InterPro"/>
</dbReference>
<comment type="subunit">
    <text evidence="9">Component of the Mediator complex.</text>
</comment>